<reference evidence="1 2" key="1">
    <citation type="submission" date="2024-10" db="EMBL/GenBank/DDBJ databases">
        <authorList>
            <person name="Sang B.-I."/>
            <person name="Prabhaharan D."/>
        </authorList>
    </citation>
    <scope>NUCLEOTIDE SEQUENCE [LARGE SCALE GENOMIC DNA]</scope>
    <source>
        <strain evidence="1 2">MH</strain>
    </source>
</reference>
<comment type="caution">
    <text evidence="1">The sequence shown here is derived from an EMBL/GenBank/DDBJ whole genome shotgun (WGS) entry which is preliminary data.</text>
</comment>
<dbReference type="EMBL" id="JBIEKR010000012">
    <property type="protein sequence ID" value="MFG6273963.1"/>
    <property type="molecule type" value="Genomic_DNA"/>
</dbReference>
<accession>A0ABW7DSD7</accession>
<evidence type="ECO:0000313" key="2">
    <source>
        <dbReference type="Proteomes" id="UP001605989"/>
    </source>
</evidence>
<sequence length="495" mass="55934">MASPIQAILTAFSMAYREKSQKVVALVTSYLADGYSVSDAVDKAMQVAAVYSFLTNAVEDAIRKAAAVGADVQSIPLLPELKEAWAPSGMKLSEKLHGAEKEMRQSIVSTIKAQQKLGTHALQTARALYDGYRAGHVVRQQQLPQYLDVIASFARKSDLTKADQQALQRLVRKAKRQVDRIGANGAPDKSLQTAYRQLLNAVDENNAKAIENAVRTAVEEKSRYVAERIARTEAARAWADGFHNKYDGDTEVAAYRWQLSSRHPHYDICDMYAHANLWGLGPGIFPKDKTPTLPVHPHCLCHLSLVYVTELDGKQAKDNIKAGGDRYLKQQSHLKRCQLMGIEGAYAWEKKNADWRQYMRNWLDGFALSRDIPYNKATGIGEWKKDDKGKLIPTITIPLEKRFSVPKNSTPNAVIEYGSHNKRKERQRNMALYDNHGFLTKQFHGGPHGNLKKHPYGKFGEHVHDFPIDENGEINFERKTTREFTKEERRLFDDD</sequence>
<evidence type="ECO:0000313" key="1">
    <source>
        <dbReference type="EMBL" id="MFG6273963.1"/>
    </source>
</evidence>
<dbReference type="Proteomes" id="UP001605989">
    <property type="component" value="Unassembled WGS sequence"/>
</dbReference>
<protein>
    <recommendedName>
        <fullName evidence="3">Phage head morphogenesis domain-containing protein</fullName>
    </recommendedName>
</protein>
<name>A0ABW7DSD7_9FIRM</name>
<proteinExistence type="predicted"/>
<organism evidence="1 2">
    <name type="scientific">Megasphaera hexanoica</name>
    <dbReference type="NCBI Taxonomy" id="1675036"/>
    <lineage>
        <taxon>Bacteria</taxon>
        <taxon>Bacillati</taxon>
        <taxon>Bacillota</taxon>
        <taxon>Negativicutes</taxon>
        <taxon>Veillonellales</taxon>
        <taxon>Veillonellaceae</taxon>
        <taxon>Megasphaera</taxon>
    </lineage>
</organism>
<gene>
    <name evidence="1" type="ORF">ACGTZG_12290</name>
</gene>
<keyword evidence="2" id="KW-1185">Reference proteome</keyword>
<dbReference type="RefSeq" id="WP_257536648.1">
    <property type="nucleotide sequence ID" value="NZ_CP011940.1"/>
</dbReference>
<evidence type="ECO:0008006" key="3">
    <source>
        <dbReference type="Google" id="ProtNLM"/>
    </source>
</evidence>